<dbReference type="EMBL" id="JAUQSY010000009">
    <property type="protein sequence ID" value="MDO7876012.1"/>
    <property type="molecule type" value="Genomic_DNA"/>
</dbReference>
<dbReference type="Proteomes" id="UP001176429">
    <property type="component" value="Unassembled WGS sequence"/>
</dbReference>
<protein>
    <submittedName>
        <fullName evidence="1">Uncharacterized protein</fullName>
    </submittedName>
</protein>
<proteinExistence type="predicted"/>
<gene>
    <name evidence="1" type="ORF">Q5H93_14810</name>
</gene>
<keyword evidence="2" id="KW-1185">Reference proteome</keyword>
<evidence type="ECO:0000313" key="2">
    <source>
        <dbReference type="Proteomes" id="UP001176429"/>
    </source>
</evidence>
<dbReference type="RefSeq" id="WP_305007344.1">
    <property type="nucleotide sequence ID" value="NZ_JAUQSY010000009.1"/>
</dbReference>
<organism evidence="1 2">
    <name type="scientific">Hymenobacter aranciens</name>
    <dbReference type="NCBI Taxonomy" id="3063996"/>
    <lineage>
        <taxon>Bacteria</taxon>
        <taxon>Pseudomonadati</taxon>
        <taxon>Bacteroidota</taxon>
        <taxon>Cytophagia</taxon>
        <taxon>Cytophagales</taxon>
        <taxon>Hymenobacteraceae</taxon>
        <taxon>Hymenobacter</taxon>
    </lineage>
</organism>
<sequence>MKLPLLDQFVLLARGEAGLLARPVAVLVRDVTRATRPVVALEMLSLTPLEALRKQLERVDKAEQAQPPKPGKRPALRKLRVPYDQLVALLHHRHALYHCGLSDEEHLRLHGVVGKFQQASLNLARYIKFPG</sequence>
<accession>A0ABT9BG57</accession>
<name>A0ABT9BG57_9BACT</name>
<reference evidence="1" key="1">
    <citation type="submission" date="2023-07" db="EMBL/GenBank/DDBJ databases">
        <authorList>
            <person name="Kim M.K."/>
        </authorList>
    </citation>
    <scope>NUCLEOTIDE SEQUENCE</scope>
    <source>
        <strain evidence="1">ASUV-10-1</strain>
    </source>
</reference>
<comment type="caution">
    <text evidence="1">The sequence shown here is derived from an EMBL/GenBank/DDBJ whole genome shotgun (WGS) entry which is preliminary data.</text>
</comment>
<evidence type="ECO:0000313" key="1">
    <source>
        <dbReference type="EMBL" id="MDO7876012.1"/>
    </source>
</evidence>